<proteinExistence type="predicted"/>
<organism evidence="2 3">
    <name type="scientific">Candidatus Methanobinarius endosymbioticus</name>
    <dbReference type="NCBI Taxonomy" id="2006182"/>
    <lineage>
        <taxon>Archaea</taxon>
        <taxon>Methanobacteriati</taxon>
        <taxon>Methanobacteriota</taxon>
        <taxon>Methanomada group</taxon>
        <taxon>Methanobacteria</taxon>
        <taxon>Methanobacteriales</taxon>
        <taxon>Methanobacteriaceae</taxon>
        <taxon>Candidatus Methanobinarius</taxon>
    </lineage>
</organism>
<keyword evidence="3" id="KW-1185">Reference proteome</keyword>
<evidence type="ECO:0000313" key="2">
    <source>
        <dbReference type="EMBL" id="RBQ22329.1"/>
    </source>
</evidence>
<dbReference type="AlphaFoldDB" id="A0A366M9V2"/>
<evidence type="ECO:0000256" key="1">
    <source>
        <dbReference type="SAM" id="Phobius"/>
    </source>
</evidence>
<sequence length="113" mass="13731">MAAIAISIWIIYFTILDMDKNPKYFLLAFPLFIIGFLQYILVVFILPLMIIYILFDIDIIQKIKLILSRKKYSRKKYSNKECLELEDTNYEKPNNYKKIYRFWKNITIVFIKD</sequence>
<accession>A0A366M9V2</accession>
<dbReference type="Proteomes" id="UP000253099">
    <property type="component" value="Unassembled WGS sequence"/>
</dbReference>
<reference evidence="2 3" key="1">
    <citation type="submission" date="2018-06" db="EMBL/GenBank/DDBJ databases">
        <title>Genomic insight into two independent archaeal endosymbiosis events.</title>
        <authorList>
            <person name="Lind A.E."/>
            <person name="Lewis W.H."/>
            <person name="Spang A."/>
            <person name="Guy L."/>
            <person name="Embley M.T."/>
            <person name="Ettema T.J.G."/>
        </authorList>
    </citation>
    <scope>NUCLEOTIDE SEQUENCE [LARGE SCALE GENOMIC DNA]</scope>
    <source>
        <strain evidence="2">NOE</strain>
    </source>
</reference>
<name>A0A366M9V2_9EURY</name>
<dbReference type="EMBL" id="NIZT01000070">
    <property type="protein sequence ID" value="RBQ22329.1"/>
    <property type="molecule type" value="Genomic_DNA"/>
</dbReference>
<gene>
    <name evidence="2" type="ORF">ALNOE001_20670</name>
</gene>
<keyword evidence="1" id="KW-0472">Membrane</keyword>
<protein>
    <submittedName>
        <fullName evidence="2">Uncharacterized protein</fullName>
    </submittedName>
</protein>
<keyword evidence="1" id="KW-0812">Transmembrane</keyword>
<evidence type="ECO:0000313" key="3">
    <source>
        <dbReference type="Proteomes" id="UP000253099"/>
    </source>
</evidence>
<comment type="caution">
    <text evidence="2">The sequence shown here is derived from an EMBL/GenBank/DDBJ whole genome shotgun (WGS) entry which is preliminary data.</text>
</comment>
<feature type="transmembrane region" description="Helical" evidence="1">
    <location>
        <begin position="24"/>
        <end position="55"/>
    </location>
</feature>
<keyword evidence="1" id="KW-1133">Transmembrane helix</keyword>